<name>A0A1I1LKF5_9GAMM</name>
<dbReference type="AlphaFoldDB" id="A0A1I1LKF5"/>
<dbReference type="STRING" id="402385.SAMN05421848_2500"/>
<reference evidence="3" key="1">
    <citation type="submission" date="2016-10" db="EMBL/GenBank/DDBJ databases">
        <authorList>
            <person name="Varghese N."/>
            <person name="Submissions S."/>
        </authorList>
    </citation>
    <scope>NUCLEOTIDE SEQUENCE [LARGE SCALE GENOMIC DNA]</scope>
    <source>
        <strain evidence="3">DSM 23439</strain>
    </source>
</reference>
<dbReference type="Proteomes" id="UP000199046">
    <property type="component" value="Unassembled WGS sequence"/>
</dbReference>
<protein>
    <submittedName>
        <fullName evidence="2">Uncharacterized protein</fullName>
    </submittedName>
</protein>
<organism evidence="2 3">
    <name type="scientific">Kushneria avicenniae</name>
    <dbReference type="NCBI Taxonomy" id="402385"/>
    <lineage>
        <taxon>Bacteria</taxon>
        <taxon>Pseudomonadati</taxon>
        <taxon>Pseudomonadota</taxon>
        <taxon>Gammaproteobacteria</taxon>
        <taxon>Oceanospirillales</taxon>
        <taxon>Halomonadaceae</taxon>
        <taxon>Kushneria</taxon>
    </lineage>
</organism>
<evidence type="ECO:0000313" key="2">
    <source>
        <dbReference type="EMBL" id="SFC73052.1"/>
    </source>
</evidence>
<feature type="chain" id="PRO_5011750017" evidence="1">
    <location>
        <begin position="27"/>
        <end position="122"/>
    </location>
</feature>
<evidence type="ECO:0000256" key="1">
    <source>
        <dbReference type="SAM" id="SignalP"/>
    </source>
</evidence>
<proteinExistence type="predicted"/>
<gene>
    <name evidence="2" type="ORF">SAMN05421848_2500</name>
</gene>
<feature type="signal peptide" evidence="1">
    <location>
        <begin position="1"/>
        <end position="26"/>
    </location>
</feature>
<accession>A0A1I1LKF5</accession>
<keyword evidence="1" id="KW-0732">Signal</keyword>
<dbReference type="RefSeq" id="WP_090134539.1">
    <property type="nucleotide sequence ID" value="NZ_FOLY01000005.1"/>
</dbReference>
<dbReference type="OrthoDB" id="6173935at2"/>
<evidence type="ECO:0000313" key="3">
    <source>
        <dbReference type="Proteomes" id="UP000199046"/>
    </source>
</evidence>
<dbReference type="EMBL" id="FOLY01000005">
    <property type="protein sequence ID" value="SFC73052.1"/>
    <property type="molecule type" value="Genomic_DNA"/>
</dbReference>
<sequence>MNVHKGFWCAGAMVLAMSGLGQVAQAGSVEESADVPQADRELVNKCHEAAMNSKDGDTFESSQLLMDQQNAGDYEEGEELLLHINMLGHGTTIYNVSCNVDEQGNVTYEEYQKAGTPAGSTR</sequence>
<keyword evidence="3" id="KW-1185">Reference proteome</keyword>